<dbReference type="GO" id="GO:0004674">
    <property type="term" value="F:protein serine/threonine kinase activity"/>
    <property type="evidence" value="ECO:0007669"/>
    <property type="project" value="UniProtKB-KW"/>
</dbReference>
<dbReference type="PANTHER" id="PTHR44329:SF298">
    <property type="entry name" value="MIXED LINEAGE KINASE DOMAIN-LIKE PROTEIN"/>
    <property type="match status" value="1"/>
</dbReference>
<dbReference type="CDD" id="cd13999">
    <property type="entry name" value="STKc_MAP3K-like"/>
    <property type="match status" value="1"/>
</dbReference>
<comment type="caution">
    <text evidence="11">The sequence shown here is derived from an EMBL/GenBank/DDBJ whole genome shotgun (WGS) entry which is preliminary data.</text>
</comment>
<feature type="coiled-coil region" evidence="7">
    <location>
        <begin position="534"/>
        <end position="568"/>
    </location>
</feature>
<dbReference type="GO" id="GO:0005524">
    <property type="term" value="F:ATP binding"/>
    <property type="evidence" value="ECO:0007669"/>
    <property type="project" value="UniProtKB-UniRule"/>
</dbReference>
<keyword evidence="1" id="KW-0723">Serine/threonine-protein kinase</keyword>
<keyword evidence="1" id="KW-0418">Kinase</keyword>
<feature type="domain" description="Protein kinase" evidence="10">
    <location>
        <begin position="590"/>
        <end position="870"/>
    </location>
</feature>
<evidence type="ECO:0000256" key="6">
    <source>
        <dbReference type="PROSITE-ProRule" id="PRU10141"/>
    </source>
</evidence>
<name>A0A976IJS6_BRELC</name>
<keyword evidence="12" id="KW-1185">Reference proteome</keyword>
<sequence>MARKSTVAELLDTHRRQDEAYEASKSPLQDEIALQIPSVSDAPCPSSTLSTNDARAQDVGGSELSRLSSQHDHDAKNRMERVYDEVLRRKTTTTYSPVISNSSVLSLTPKGPLLRATHETEALRCTQSTRTKTSVQVNDSQRLNRKEQHSYHYLSPRSKDRRRRPWEDSGKRVAFVSPPLALLSSSSSAGKQHKEIQNTLEYRRNNEYDGCRERRQQRYNRRLKRREKARHFSNRGYDTEATVLNVDDATVQYIDAVLLKPDPLVFNKYTRFFLDATLETLYQDFTAIYWFKRARWHVSMWITLHVLIHLAYFVLLSSSGTKMEQFILSYRSLPTLFQWIYLFIALPFAVLSNQWNPFQTRWRSWVCFLIIVFNLSFQLWLANATRFATNAYVTVVREYTTCDRMNPNLLSTFAGFHVGSNIQNATITQALGILQTEQINVATRVTLECFDGVTQILVSFASLVSFLFVISIRLEFVQVGVVTCTGATTYAIVVSAFGLQLQWLLTYTYGIAIILILILSYSSDRTNRRSFLSNFLVEKENENLKTSLQQAEAALQNDTAHVEEEQAVARILSIPAMHYLEKVHIPLNDLTFLQAIGRGSMGDVIKARYFGTIVVCKRMRREHIVASKNGRHRHGSNTFILPDDSALASFRDEITLMSCLRHPNIVQFIGASWDNASNLCIVMEYLENGDMHSCLHSSIGKRFTWADPLLQMAIDVVQGMLYLHSQERPVVHRDLKSVNILCSATFGCKVGDFGLSRRYQKGIDALTTLVGTPFWLAPEIIRSERYGPEADVYSFGIVLTELETRETPYYDLEETGLKVLMRVAHKGLRPSVPSSCLPARRKLIQDCLCDIPKHRPTFLQVLCRLQGPVRLEIEGFAALQPELGHREQA</sequence>
<feature type="binding site" evidence="5">
    <location>
        <position position="752"/>
    </location>
    <ligand>
        <name>Mg(2+)</name>
        <dbReference type="ChEBI" id="CHEBI:18420"/>
    </ligand>
</feature>
<keyword evidence="9" id="KW-1133">Transmembrane helix</keyword>
<evidence type="ECO:0000256" key="8">
    <source>
        <dbReference type="SAM" id="MobiDB-lite"/>
    </source>
</evidence>
<evidence type="ECO:0000256" key="9">
    <source>
        <dbReference type="SAM" id="Phobius"/>
    </source>
</evidence>
<feature type="compositionally biased region" description="Polar residues" evidence="8">
    <location>
        <begin position="126"/>
        <end position="141"/>
    </location>
</feature>
<feature type="transmembrane region" description="Helical" evidence="9">
    <location>
        <begin position="479"/>
        <end position="498"/>
    </location>
</feature>
<keyword evidence="3 6" id="KW-0067">ATP-binding</keyword>
<dbReference type="Pfam" id="PF00069">
    <property type="entry name" value="Pkinase"/>
    <property type="match status" value="1"/>
</dbReference>
<evidence type="ECO:0000256" key="1">
    <source>
        <dbReference type="ARBA" id="ARBA00022527"/>
    </source>
</evidence>
<feature type="transmembrane region" description="Helical" evidence="9">
    <location>
        <begin position="298"/>
        <end position="316"/>
    </location>
</feature>
<feature type="binding site" evidence="6">
    <location>
        <position position="617"/>
    </location>
    <ligand>
        <name>ATP</name>
        <dbReference type="ChEBI" id="CHEBI:30616"/>
    </ligand>
</feature>
<reference evidence="11 12" key="1">
    <citation type="journal article" date="2021" name="Genome Biol.">
        <title>AFLAP: assembly-free linkage analysis pipeline using k-mers from genome sequencing data.</title>
        <authorList>
            <person name="Fletcher K."/>
            <person name="Zhang L."/>
            <person name="Gil J."/>
            <person name="Han R."/>
            <person name="Cavanaugh K."/>
            <person name="Michelmore R."/>
        </authorList>
    </citation>
    <scope>NUCLEOTIDE SEQUENCE [LARGE SCALE GENOMIC DNA]</scope>
    <source>
        <strain evidence="11 12">SF5</strain>
    </source>
</reference>
<keyword evidence="5" id="KW-0460">Magnesium</keyword>
<dbReference type="SUPFAM" id="SSF56112">
    <property type="entry name" value="Protein kinase-like (PK-like)"/>
    <property type="match status" value="1"/>
</dbReference>
<dbReference type="PROSITE" id="PS00108">
    <property type="entry name" value="PROTEIN_KINASE_ST"/>
    <property type="match status" value="1"/>
</dbReference>
<dbReference type="GO" id="GO:0046872">
    <property type="term" value="F:metal ion binding"/>
    <property type="evidence" value="ECO:0007669"/>
    <property type="project" value="UniProtKB-KW"/>
</dbReference>
<evidence type="ECO:0000256" key="2">
    <source>
        <dbReference type="ARBA" id="ARBA00022741"/>
    </source>
</evidence>
<dbReference type="GeneID" id="94347464"/>
<dbReference type="PRINTS" id="PR00109">
    <property type="entry name" value="TYRKINASE"/>
</dbReference>
<feature type="transmembrane region" description="Helical" evidence="9">
    <location>
        <begin position="365"/>
        <end position="382"/>
    </location>
</feature>
<keyword evidence="2 6" id="KW-0547">Nucleotide-binding</keyword>
<evidence type="ECO:0000256" key="3">
    <source>
        <dbReference type="ARBA" id="ARBA00022840"/>
    </source>
</evidence>
<feature type="region of interest" description="Disordered" evidence="8">
    <location>
        <begin position="1"/>
        <end position="75"/>
    </location>
</feature>
<keyword evidence="1" id="KW-0808">Transferase</keyword>
<dbReference type="InterPro" id="IPR051681">
    <property type="entry name" value="Ser/Thr_Kinases-Pseudokinases"/>
</dbReference>
<dbReference type="InterPro" id="IPR008271">
    <property type="entry name" value="Ser/Thr_kinase_AS"/>
</dbReference>
<dbReference type="Proteomes" id="UP000294530">
    <property type="component" value="Unassembled WGS sequence"/>
</dbReference>
<evidence type="ECO:0000313" key="11">
    <source>
        <dbReference type="EMBL" id="TDH73083.1"/>
    </source>
</evidence>
<feature type="region of interest" description="Disordered" evidence="8">
    <location>
        <begin position="126"/>
        <end position="170"/>
    </location>
</feature>
<keyword evidence="5" id="KW-0479">Metal-binding</keyword>
<dbReference type="SMART" id="SM00220">
    <property type="entry name" value="S_TKc"/>
    <property type="match status" value="1"/>
</dbReference>
<dbReference type="InterPro" id="IPR001245">
    <property type="entry name" value="Ser-Thr/Tyr_kinase_cat_dom"/>
</dbReference>
<dbReference type="PANTHER" id="PTHR44329">
    <property type="entry name" value="SERINE/THREONINE-PROTEIN KINASE TNNI3K-RELATED"/>
    <property type="match status" value="1"/>
</dbReference>
<evidence type="ECO:0000256" key="5">
    <source>
        <dbReference type="PIRSR" id="PIRSR000615-3"/>
    </source>
</evidence>
<evidence type="ECO:0000256" key="7">
    <source>
        <dbReference type="SAM" id="Coils"/>
    </source>
</evidence>
<keyword evidence="9" id="KW-0472">Membrane</keyword>
<dbReference type="Gene3D" id="1.10.510.10">
    <property type="entry name" value="Transferase(Phosphotransferase) domain 1"/>
    <property type="match status" value="1"/>
</dbReference>
<dbReference type="AlphaFoldDB" id="A0A976IJS6"/>
<evidence type="ECO:0000256" key="4">
    <source>
        <dbReference type="PIRSR" id="PIRSR000615-1"/>
    </source>
</evidence>
<dbReference type="InterPro" id="IPR000719">
    <property type="entry name" value="Prot_kinase_dom"/>
</dbReference>
<feature type="transmembrane region" description="Helical" evidence="9">
    <location>
        <begin position="453"/>
        <end position="472"/>
    </location>
</feature>
<protein>
    <recommendedName>
        <fullName evidence="10">Protein kinase domain-containing protein</fullName>
    </recommendedName>
</protein>
<keyword evidence="9" id="KW-0812">Transmembrane</keyword>
<evidence type="ECO:0000313" key="12">
    <source>
        <dbReference type="Proteomes" id="UP000294530"/>
    </source>
</evidence>
<accession>A0A976IJS6</accession>
<organism evidence="11 12">
    <name type="scientific">Bremia lactucae</name>
    <name type="common">Lettuce downy mildew</name>
    <dbReference type="NCBI Taxonomy" id="4779"/>
    <lineage>
        <taxon>Eukaryota</taxon>
        <taxon>Sar</taxon>
        <taxon>Stramenopiles</taxon>
        <taxon>Oomycota</taxon>
        <taxon>Peronosporomycetes</taxon>
        <taxon>Peronosporales</taxon>
        <taxon>Peronosporaceae</taxon>
        <taxon>Bremia</taxon>
    </lineage>
</organism>
<dbReference type="RefSeq" id="XP_067822582.1">
    <property type="nucleotide sequence ID" value="XM_067961793.1"/>
</dbReference>
<evidence type="ECO:0000259" key="10">
    <source>
        <dbReference type="PROSITE" id="PS50011"/>
    </source>
</evidence>
<feature type="transmembrane region" description="Helical" evidence="9">
    <location>
        <begin position="504"/>
        <end position="522"/>
    </location>
</feature>
<dbReference type="InterPro" id="IPR011009">
    <property type="entry name" value="Kinase-like_dom_sf"/>
</dbReference>
<dbReference type="KEGG" id="blac:94347464"/>
<feature type="active site" description="Proton acceptor" evidence="4">
    <location>
        <position position="734"/>
    </location>
</feature>
<dbReference type="OrthoDB" id="6718656at2759"/>
<gene>
    <name evidence="11" type="ORF">CCR75_003700</name>
</gene>
<proteinExistence type="predicted"/>
<dbReference type="PROSITE" id="PS50011">
    <property type="entry name" value="PROTEIN_KINASE_DOM"/>
    <property type="match status" value="1"/>
</dbReference>
<keyword evidence="7" id="KW-0175">Coiled coil</keyword>
<feature type="transmembrane region" description="Helical" evidence="9">
    <location>
        <begin position="336"/>
        <end position="353"/>
    </location>
</feature>
<dbReference type="EMBL" id="SHOA02000001">
    <property type="protein sequence ID" value="TDH73083.1"/>
    <property type="molecule type" value="Genomic_DNA"/>
</dbReference>
<feature type="compositionally biased region" description="Polar residues" evidence="8">
    <location>
        <begin position="45"/>
        <end position="54"/>
    </location>
</feature>
<dbReference type="InterPro" id="IPR017441">
    <property type="entry name" value="Protein_kinase_ATP_BS"/>
</dbReference>
<dbReference type="Gene3D" id="3.30.200.20">
    <property type="entry name" value="Phosphorylase Kinase, domain 1"/>
    <property type="match status" value="1"/>
</dbReference>
<feature type="binding site" evidence="5">
    <location>
        <position position="739"/>
    </location>
    <ligand>
        <name>Mg(2+)</name>
        <dbReference type="ChEBI" id="CHEBI:18420"/>
    </ligand>
</feature>
<dbReference type="PROSITE" id="PS00107">
    <property type="entry name" value="PROTEIN_KINASE_ATP"/>
    <property type="match status" value="1"/>
</dbReference>